<name>A0ABT3IP43_9BACT</name>
<dbReference type="EMBL" id="JAPDNS010000002">
    <property type="protein sequence ID" value="MCW3485746.1"/>
    <property type="molecule type" value="Genomic_DNA"/>
</dbReference>
<accession>A0ABT3IP43</accession>
<organism evidence="1 2">
    <name type="scientific">Chitinophaga nivalis</name>
    <dbReference type="NCBI Taxonomy" id="2991709"/>
    <lineage>
        <taxon>Bacteria</taxon>
        <taxon>Pseudomonadati</taxon>
        <taxon>Bacteroidota</taxon>
        <taxon>Chitinophagia</taxon>
        <taxon>Chitinophagales</taxon>
        <taxon>Chitinophagaceae</taxon>
        <taxon>Chitinophaga</taxon>
    </lineage>
</organism>
<proteinExistence type="predicted"/>
<dbReference type="Proteomes" id="UP001207742">
    <property type="component" value="Unassembled WGS sequence"/>
</dbReference>
<comment type="caution">
    <text evidence="1">The sequence shown here is derived from an EMBL/GenBank/DDBJ whole genome shotgun (WGS) entry which is preliminary data.</text>
</comment>
<evidence type="ECO:0008006" key="3">
    <source>
        <dbReference type="Google" id="ProtNLM"/>
    </source>
</evidence>
<dbReference type="RefSeq" id="WP_264732486.1">
    <property type="nucleotide sequence ID" value="NZ_JAPDNR010000001.1"/>
</dbReference>
<gene>
    <name evidence="1" type="ORF">OL497_17710</name>
</gene>
<protein>
    <recommendedName>
        <fullName evidence="3">Cell surface protein</fullName>
    </recommendedName>
</protein>
<reference evidence="1 2" key="1">
    <citation type="submission" date="2022-10" db="EMBL/GenBank/DDBJ databases">
        <title>Chitinophaga nivalis PC15 sp. nov., isolated from Pyeongchang county, South Korea.</title>
        <authorList>
            <person name="Trinh H.N."/>
        </authorList>
    </citation>
    <scope>NUCLEOTIDE SEQUENCE [LARGE SCALE GENOMIC DNA]</scope>
    <source>
        <strain evidence="1 2">PC14</strain>
    </source>
</reference>
<sequence>MTDYTPPVDRPCVCTPTSPSQFDVLLKEYEGILATELQAGQAEYQARSTQADTASNAVCIERKINDKYNQAVKQYNFLSNCITVYSGQDLEELTKTITGKVKPKKGDVKAAFDKAVAAIKAAKQKIGQAATLSVKLKEAVADSCNSEELKQIRECLQKGHVDKSSPENRNLENSVQEFVQYGYHINDQIDNVAQAAVKVAGINSFVNVDSFEGLAITAKLAGTSLINDVEANVKDSLKKYDDSRKDLGDALKKLSTAMVNKYETANLIEAVEEVTAFVKEKNCHNDCHALDDIAEEAEATYDCSHCGGDDGTTD</sequence>
<evidence type="ECO:0000313" key="2">
    <source>
        <dbReference type="Proteomes" id="UP001207742"/>
    </source>
</evidence>
<evidence type="ECO:0000313" key="1">
    <source>
        <dbReference type="EMBL" id="MCW3485746.1"/>
    </source>
</evidence>
<keyword evidence="2" id="KW-1185">Reference proteome</keyword>